<reference evidence="3" key="1">
    <citation type="submission" date="2022-11" db="UniProtKB">
        <authorList>
            <consortium name="WormBaseParasite"/>
        </authorList>
    </citation>
    <scope>IDENTIFICATION</scope>
</reference>
<dbReference type="WBParaSite" id="PEQ_0000470701-mRNA-1">
    <property type="protein sequence ID" value="PEQ_0000470701-mRNA-1"/>
    <property type="gene ID" value="PEQ_0000470701"/>
</dbReference>
<accession>A0A914RIT7</accession>
<organism evidence="2 3">
    <name type="scientific">Parascaris equorum</name>
    <name type="common">Equine roundworm</name>
    <dbReference type="NCBI Taxonomy" id="6256"/>
    <lineage>
        <taxon>Eukaryota</taxon>
        <taxon>Metazoa</taxon>
        <taxon>Ecdysozoa</taxon>
        <taxon>Nematoda</taxon>
        <taxon>Chromadorea</taxon>
        <taxon>Rhabditida</taxon>
        <taxon>Spirurina</taxon>
        <taxon>Ascaridomorpha</taxon>
        <taxon>Ascaridoidea</taxon>
        <taxon>Ascarididae</taxon>
        <taxon>Parascaris</taxon>
    </lineage>
</organism>
<dbReference type="Proteomes" id="UP000887564">
    <property type="component" value="Unplaced"/>
</dbReference>
<dbReference type="AlphaFoldDB" id="A0A914RIT7"/>
<keyword evidence="1" id="KW-0175">Coiled coil</keyword>
<sequence length="246" mass="27905">MNEFVVQSALVDDGAPHRISTSSSTGYMRSVLSLASHGLQQFDTQPMWQHQFHSASFLPAAQTGSLRNRPPPPAYHEVIERRYNSLTRGASCSTARPNTFLSAGRQHVGHNLRQMESQISLKIQRTIEQQKARLAQLDISVNDDDLREIMQLERQQANLRLVLNPLRAFDWPARLQAEKAKVHELRLAVADLKHKIDLLSREVQEKVILEMKISEEIETVKREVLEIEGADVNDIDEGEPLSEMLA</sequence>
<name>A0A914RIT7_PAREQ</name>
<proteinExistence type="predicted"/>
<feature type="coiled-coil region" evidence="1">
    <location>
        <begin position="175"/>
        <end position="202"/>
    </location>
</feature>
<evidence type="ECO:0000256" key="1">
    <source>
        <dbReference type="SAM" id="Coils"/>
    </source>
</evidence>
<protein>
    <submittedName>
        <fullName evidence="3">Tektin</fullName>
    </submittedName>
</protein>
<evidence type="ECO:0000313" key="2">
    <source>
        <dbReference type="Proteomes" id="UP000887564"/>
    </source>
</evidence>
<evidence type="ECO:0000313" key="3">
    <source>
        <dbReference type="WBParaSite" id="PEQ_0000470701-mRNA-1"/>
    </source>
</evidence>
<keyword evidence="2" id="KW-1185">Reference proteome</keyword>